<dbReference type="InterPro" id="IPR029056">
    <property type="entry name" value="Ribokinase-like"/>
</dbReference>
<dbReference type="InterPro" id="IPR013749">
    <property type="entry name" value="PM/HMP-P_kinase-1"/>
</dbReference>
<evidence type="ECO:0000259" key="3">
    <source>
        <dbReference type="Pfam" id="PF08543"/>
    </source>
</evidence>
<dbReference type="OrthoDB" id="9810880at2"/>
<name>A0A226HS64_9FLAO</name>
<dbReference type="GO" id="GO:0005829">
    <property type="term" value="C:cytosol"/>
    <property type="evidence" value="ECO:0007669"/>
    <property type="project" value="TreeGrafter"/>
</dbReference>
<sequence>MSKNRPFVLSIAGLDPTGGAGILADTKTFEQHQVNGFAIITANTIQTENAFFEIQWTDLNFVIRSIEKLFEQYQIKAVKIGIVPNLNFLNKILSLIKLLSPTTKIVWDPVLKSTSRFEFMKVENDDSDLNTALSKIDLITPNYNEMELLFPDFIDDDGNLKTDITTTVLLKGGHHPDTIGIDRLYLKNERVDLFPSNMECCEKHGSGCVLSSAIAANLALDQDLETACKNAKIYIEKYLSSSSTLIGYHYVH</sequence>
<gene>
    <name evidence="4" type="ORF">B0A66_01685</name>
</gene>
<dbReference type="PANTHER" id="PTHR20858:SF17">
    <property type="entry name" value="HYDROXYMETHYLPYRIMIDINE_PHOSPHOMETHYLPYRIMIDINE KINASE THI20-RELATED"/>
    <property type="match status" value="1"/>
</dbReference>
<dbReference type="InterPro" id="IPR004399">
    <property type="entry name" value="HMP/HMP-P_kinase_dom"/>
</dbReference>
<proteinExistence type="predicted"/>
<keyword evidence="4" id="KW-0418">Kinase</keyword>
<evidence type="ECO:0000313" key="4">
    <source>
        <dbReference type="EMBL" id="OXA96310.1"/>
    </source>
</evidence>
<accession>A0A226HS64</accession>
<evidence type="ECO:0000256" key="2">
    <source>
        <dbReference type="ARBA" id="ARBA00012135"/>
    </source>
</evidence>
<protein>
    <recommendedName>
        <fullName evidence="2">hydroxymethylpyrimidine kinase</fullName>
        <ecNumber evidence="2">2.7.1.49</ecNumber>
    </recommendedName>
</protein>
<dbReference type="Gene3D" id="3.40.1190.20">
    <property type="match status" value="1"/>
</dbReference>
<organism evidence="4 5">
    <name type="scientific">Flavobacterium hercynium</name>
    <dbReference type="NCBI Taxonomy" id="387094"/>
    <lineage>
        <taxon>Bacteria</taxon>
        <taxon>Pseudomonadati</taxon>
        <taxon>Bacteroidota</taxon>
        <taxon>Flavobacteriia</taxon>
        <taxon>Flavobacteriales</taxon>
        <taxon>Flavobacteriaceae</taxon>
        <taxon>Flavobacterium</taxon>
    </lineage>
</organism>
<dbReference type="Proteomes" id="UP000198345">
    <property type="component" value="Unassembled WGS sequence"/>
</dbReference>
<feature type="domain" description="Pyridoxamine kinase/Phosphomethylpyrimidine kinase" evidence="3">
    <location>
        <begin position="15"/>
        <end position="244"/>
    </location>
</feature>
<dbReference type="EMBL" id="MUGW01000002">
    <property type="protein sequence ID" value="OXA96310.1"/>
    <property type="molecule type" value="Genomic_DNA"/>
</dbReference>
<dbReference type="PANTHER" id="PTHR20858">
    <property type="entry name" value="PHOSPHOMETHYLPYRIMIDINE KINASE"/>
    <property type="match status" value="1"/>
</dbReference>
<dbReference type="Pfam" id="PF08543">
    <property type="entry name" value="Phos_pyr_kin"/>
    <property type="match status" value="1"/>
</dbReference>
<dbReference type="GO" id="GO:0008902">
    <property type="term" value="F:hydroxymethylpyrimidine kinase activity"/>
    <property type="evidence" value="ECO:0007669"/>
    <property type="project" value="UniProtKB-EC"/>
</dbReference>
<evidence type="ECO:0000313" key="5">
    <source>
        <dbReference type="Proteomes" id="UP000198345"/>
    </source>
</evidence>
<reference evidence="4 5" key="1">
    <citation type="submission" date="2016-11" db="EMBL/GenBank/DDBJ databases">
        <title>Whole genomes of Flavobacteriaceae.</title>
        <authorList>
            <person name="Stine C."/>
            <person name="Li C."/>
            <person name="Tadesse D."/>
        </authorList>
    </citation>
    <scope>NUCLEOTIDE SEQUENCE [LARGE SCALE GENOMIC DNA]</scope>
    <source>
        <strain evidence="4 5">DSM 18292</strain>
    </source>
</reference>
<evidence type="ECO:0000256" key="1">
    <source>
        <dbReference type="ARBA" id="ARBA00004948"/>
    </source>
</evidence>
<dbReference type="GO" id="GO:0008972">
    <property type="term" value="F:phosphomethylpyrimidine kinase activity"/>
    <property type="evidence" value="ECO:0007669"/>
    <property type="project" value="InterPro"/>
</dbReference>
<dbReference type="AlphaFoldDB" id="A0A226HS64"/>
<comment type="caution">
    <text evidence="4">The sequence shown here is derived from an EMBL/GenBank/DDBJ whole genome shotgun (WGS) entry which is preliminary data.</text>
</comment>
<dbReference type="EC" id="2.7.1.49" evidence="2"/>
<dbReference type="CDD" id="cd01169">
    <property type="entry name" value="HMPP_kinase"/>
    <property type="match status" value="1"/>
</dbReference>
<dbReference type="GO" id="GO:0009228">
    <property type="term" value="P:thiamine biosynthetic process"/>
    <property type="evidence" value="ECO:0007669"/>
    <property type="project" value="InterPro"/>
</dbReference>
<comment type="pathway">
    <text evidence="1">Cofactor biosynthesis; thiamine diphosphate biosynthesis.</text>
</comment>
<dbReference type="RefSeq" id="WP_089048105.1">
    <property type="nucleotide sequence ID" value="NZ_FXTV01000001.1"/>
</dbReference>
<keyword evidence="4" id="KW-0808">Transferase</keyword>
<keyword evidence="5" id="KW-1185">Reference proteome</keyword>
<dbReference type="SUPFAM" id="SSF53613">
    <property type="entry name" value="Ribokinase-like"/>
    <property type="match status" value="1"/>
</dbReference>